<dbReference type="Pfam" id="PF04970">
    <property type="entry name" value="LRAT"/>
    <property type="match status" value="2"/>
</dbReference>
<feature type="transmembrane region" description="Helical" evidence="5">
    <location>
        <begin position="275"/>
        <end position="293"/>
    </location>
</feature>
<dbReference type="GO" id="GO:0005737">
    <property type="term" value="C:cytoplasm"/>
    <property type="evidence" value="ECO:0007669"/>
    <property type="project" value="TreeGrafter"/>
</dbReference>
<keyword evidence="4" id="KW-0443">Lipid metabolism</keyword>
<dbReference type="GO" id="GO:0004623">
    <property type="term" value="F:phospholipase A2 activity"/>
    <property type="evidence" value="ECO:0007669"/>
    <property type="project" value="TreeGrafter"/>
</dbReference>
<evidence type="ECO:0000256" key="3">
    <source>
        <dbReference type="ARBA" id="ARBA00022801"/>
    </source>
</evidence>
<evidence type="ECO:0000256" key="2">
    <source>
        <dbReference type="ARBA" id="ARBA00022679"/>
    </source>
</evidence>
<dbReference type="EMBL" id="JBBPFD010000021">
    <property type="protein sequence ID" value="KAK7882867.1"/>
    <property type="molecule type" value="Genomic_DNA"/>
</dbReference>
<dbReference type="Proteomes" id="UP001460270">
    <property type="component" value="Unassembled WGS sequence"/>
</dbReference>
<evidence type="ECO:0000313" key="8">
    <source>
        <dbReference type="Proteomes" id="UP001460270"/>
    </source>
</evidence>
<keyword evidence="5" id="KW-0472">Membrane</keyword>
<dbReference type="GO" id="GO:0070292">
    <property type="term" value="P:N-acylphosphatidylethanolamine metabolic process"/>
    <property type="evidence" value="ECO:0007669"/>
    <property type="project" value="TreeGrafter"/>
</dbReference>
<comment type="similarity">
    <text evidence="1">Belongs to the H-rev107 family.</text>
</comment>
<keyword evidence="8" id="KW-1185">Reference proteome</keyword>
<evidence type="ECO:0000256" key="1">
    <source>
        <dbReference type="ARBA" id="ARBA00007824"/>
    </source>
</evidence>
<dbReference type="InterPro" id="IPR007053">
    <property type="entry name" value="LRAT_dom"/>
</dbReference>
<reference evidence="8" key="1">
    <citation type="submission" date="2024-04" db="EMBL/GenBank/DDBJ databases">
        <title>Salinicola lusitanus LLJ914,a marine bacterium isolated from the Okinawa Trough.</title>
        <authorList>
            <person name="Li J."/>
        </authorList>
    </citation>
    <scope>NUCLEOTIDE SEQUENCE [LARGE SCALE GENOMIC DNA]</scope>
</reference>
<dbReference type="Gene3D" id="3.90.1720.10">
    <property type="entry name" value="endopeptidase domain like (from Nostoc punctiforme)"/>
    <property type="match status" value="2"/>
</dbReference>
<keyword evidence="5" id="KW-0812">Transmembrane</keyword>
<dbReference type="PANTHER" id="PTHR13943:SF31">
    <property type="entry name" value="PHOSPHOLIPASE A AND ACYLTRANSFERASE 3"/>
    <property type="match status" value="1"/>
</dbReference>
<gene>
    <name evidence="7" type="ORF">WMY93_029041</name>
</gene>
<organism evidence="7 8">
    <name type="scientific">Mugilogobius chulae</name>
    <name type="common">yellowstripe goby</name>
    <dbReference type="NCBI Taxonomy" id="88201"/>
    <lineage>
        <taxon>Eukaryota</taxon>
        <taxon>Metazoa</taxon>
        <taxon>Chordata</taxon>
        <taxon>Craniata</taxon>
        <taxon>Vertebrata</taxon>
        <taxon>Euteleostomi</taxon>
        <taxon>Actinopterygii</taxon>
        <taxon>Neopterygii</taxon>
        <taxon>Teleostei</taxon>
        <taxon>Neoteleostei</taxon>
        <taxon>Acanthomorphata</taxon>
        <taxon>Gobiaria</taxon>
        <taxon>Gobiiformes</taxon>
        <taxon>Gobioidei</taxon>
        <taxon>Gobiidae</taxon>
        <taxon>Gobionellinae</taxon>
        <taxon>Mugilogobius</taxon>
    </lineage>
</organism>
<sequence length="303" mass="33655">MAQQRDNEKAKPGDLIEIFNGGLYQHWAIYVGNGFVVHLCPLSEGSVSTSSSSKSVSANKAFVKKEKLQEVVGTDKWKINNILDDKCTPRQVQVIVQDAERSVGKERPYSVTTENCEHFVTLLRYGQPESQQVDQVSGNRLSLAENKMPKPGDLIEIFRGHYQHWAIYVGDGFVVHLCPPSEGTGSTSSSSKSVLANKAFVKKEKLQEVVGTDKWKINNIRDDKYIPRPVEVIVQQAKDSVGNELPYSVTSSNCEHFVTLLRYGRPESQQATNGLIAAVLLILGVGAVAYIVYRSNKKEKNTQ</sequence>
<feature type="domain" description="LRAT" evidence="6">
    <location>
        <begin position="16"/>
        <end position="132"/>
    </location>
</feature>
<protein>
    <recommendedName>
        <fullName evidence="6">LRAT domain-containing protein</fullName>
    </recommendedName>
</protein>
<dbReference type="GO" id="GO:0008970">
    <property type="term" value="F:phospholipase A1 activity"/>
    <property type="evidence" value="ECO:0007669"/>
    <property type="project" value="TreeGrafter"/>
</dbReference>
<feature type="domain" description="LRAT" evidence="6">
    <location>
        <begin position="154"/>
        <end position="270"/>
    </location>
</feature>
<dbReference type="GO" id="GO:0016410">
    <property type="term" value="F:N-acyltransferase activity"/>
    <property type="evidence" value="ECO:0007669"/>
    <property type="project" value="TreeGrafter"/>
</dbReference>
<evidence type="ECO:0000256" key="5">
    <source>
        <dbReference type="SAM" id="Phobius"/>
    </source>
</evidence>
<comment type="caution">
    <text evidence="7">The sequence shown here is derived from an EMBL/GenBank/DDBJ whole genome shotgun (WGS) entry which is preliminary data.</text>
</comment>
<dbReference type="AlphaFoldDB" id="A0AAW0MUQ2"/>
<evidence type="ECO:0000259" key="6">
    <source>
        <dbReference type="PROSITE" id="PS51934"/>
    </source>
</evidence>
<dbReference type="InterPro" id="IPR038765">
    <property type="entry name" value="Papain-like_cys_pep_sf"/>
</dbReference>
<dbReference type="PANTHER" id="PTHR13943">
    <property type="entry name" value="HRAS-LIKE SUPPRESSOR - RELATED"/>
    <property type="match status" value="1"/>
</dbReference>
<accession>A0AAW0MUQ2</accession>
<evidence type="ECO:0000256" key="4">
    <source>
        <dbReference type="ARBA" id="ARBA00023098"/>
    </source>
</evidence>
<dbReference type="SUPFAM" id="SSF54001">
    <property type="entry name" value="Cysteine proteinases"/>
    <property type="match status" value="1"/>
</dbReference>
<keyword evidence="5" id="KW-1133">Transmembrane helix</keyword>
<name>A0AAW0MUQ2_9GOBI</name>
<dbReference type="PROSITE" id="PS51934">
    <property type="entry name" value="LRAT"/>
    <property type="match status" value="2"/>
</dbReference>
<proteinExistence type="inferred from homology"/>
<keyword evidence="2" id="KW-0808">Transferase</keyword>
<evidence type="ECO:0000313" key="7">
    <source>
        <dbReference type="EMBL" id="KAK7882867.1"/>
    </source>
</evidence>
<keyword evidence="3" id="KW-0378">Hydrolase</keyword>
<dbReference type="InterPro" id="IPR051496">
    <property type="entry name" value="H-rev107_PLA/AT"/>
</dbReference>